<sequence length="479" mass="53720">MPADLPPQKATSPSSKRRWAPKVRTGCVTCRSRRIKCDETQPVCNKCEKSKRNCKYELRFLSQRDEERDAGERFALKPPTEAVPPEWDFMQAVRYFLPDITVCHPARPSEYTCVDPFGFRDRVATLPATFICLMVGTSLSNASRSRGRLMRPGEDPAFAGLWKNYARYMAAHVKYTNELIANTDVKNGAHVRKVFRYLYSLLGLDLMVDCSMWQVHLNGCFAYAQHIGGVESLMGTRAADYLVEILIRAIGFNTTTPATKQALGYHHYSEDQMKTLLNDDVSVDLPCPGDLLAVLDRITRLRIQVATSTISAAKVGATAQGLFQEIDQFDIEASLKDCPWSTELIGRCYSEVFHAAVKLYGILTLPRSAVLEAIKATGPDAYETLRMSQRKNLVQLLKKAWPEIDFFPSLQWALIVAGVAATTDDAAAEDQDYVEQSLTKILHHALSDASTFTCLVKLQLFWKSGKTEWEDCFDEPTAS</sequence>
<dbReference type="Proteomes" id="UP001148737">
    <property type="component" value="Unassembled WGS sequence"/>
</dbReference>
<keyword evidence="2" id="KW-1185">Reference proteome</keyword>
<proteinExistence type="predicted"/>
<organism evidence="1 2">
    <name type="scientific">Lecanicillium saksenae</name>
    <dbReference type="NCBI Taxonomy" id="468837"/>
    <lineage>
        <taxon>Eukaryota</taxon>
        <taxon>Fungi</taxon>
        <taxon>Dikarya</taxon>
        <taxon>Ascomycota</taxon>
        <taxon>Pezizomycotina</taxon>
        <taxon>Sordariomycetes</taxon>
        <taxon>Hypocreomycetidae</taxon>
        <taxon>Hypocreales</taxon>
        <taxon>Cordycipitaceae</taxon>
        <taxon>Lecanicillium</taxon>
    </lineage>
</organism>
<protein>
    <submittedName>
        <fullName evidence="1">Uncharacterized protein</fullName>
    </submittedName>
</protein>
<reference evidence="1" key="1">
    <citation type="submission" date="2022-07" db="EMBL/GenBank/DDBJ databases">
        <title>Genome Sequence of Lecanicillium saksenae.</title>
        <authorList>
            <person name="Buettner E."/>
        </authorList>
    </citation>
    <scope>NUCLEOTIDE SEQUENCE</scope>
    <source>
        <strain evidence="1">VT-O1</strain>
    </source>
</reference>
<dbReference type="EMBL" id="JANAKD010001487">
    <property type="protein sequence ID" value="KAJ3478946.1"/>
    <property type="molecule type" value="Genomic_DNA"/>
</dbReference>
<comment type="caution">
    <text evidence="1">The sequence shown here is derived from an EMBL/GenBank/DDBJ whole genome shotgun (WGS) entry which is preliminary data.</text>
</comment>
<accession>A0ACC1QIW2</accession>
<name>A0ACC1QIW2_9HYPO</name>
<evidence type="ECO:0000313" key="1">
    <source>
        <dbReference type="EMBL" id="KAJ3478946.1"/>
    </source>
</evidence>
<gene>
    <name evidence="1" type="ORF">NLG97_g8447</name>
</gene>
<evidence type="ECO:0000313" key="2">
    <source>
        <dbReference type="Proteomes" id="UP001148737"/>
    </source>
</evidence>